<sequence>MEINWKDLIHFKWFKRLYFLYIFGFVVSLRPTTPFHYEFLLSNKNFSENDVQENILPVWFYSTSVQLLPVYFLMEYLKFNPFIIISCLTGLVATCLFIWTESWSEMQVAQAFYGSMSAAEVAYYVSIYSHSDHSNFQRLTSYVRAAPLAGKIISSLLAQLFISQNWLSYKELHYFTFASFILSIFLTIVLPPVVYKKSEKPSNLTSVFTNLKKAYPNKYVVKWSLWSILTICGYHQVSVYVQPLWKTLQKKNDISAYNGFLDGTYAVFALFGTICGGYARFDWKYNGDLILTMTSLVEAFMLLFMSQIEQVVLNCIFYVIFGFLYHFVMTIVCGEIAKFLQEDCFGLVFGFIALGGSVLSSAMVCLFNDKVGLRLDSEYLFMAYGYYHLSVSILFIIIGLSYWFAKHTYQ</sequence>
<dbReference type="GO" id="GO:0090482">
    <property type="term" value="F:vitamin transmembrane transporter activity"/>
    <property type="evidence" value="ECO:0007669"/>
    <property type="project" value="InterPro"/>
</dbReference>
<dbReference type="OMA" id="DIWACYA"/>
<proteinExistence type="inferred from homology"/>
<dbReference type="PANTHER" id="PTHR10686:SF18">
    <property type="entry name" value="IP11787P-RELATED"/>
    <property type="match status" value="1"/>
</dbReference>
<keyword evidence="4" id="KW-1185">Reference proteome</keyword>
<feature type="transmembrane region" description="Helical" evidence="2">
    <location>
        <begin position="142"/>
        <end position="162"/>
    </location>
</feature>
<evidence type="ECO:0000256" key="1">
    <source>
        <dbReference type="ARBA" id="ARBA00005773"/>
    </source>
</evidence>
<name>D6WDS5_TRICA</name>
<dbReference type="InterPro" id="IPR002666">
    <property type="entry name" value="Folate_carrier"/>
</dbReference>
<feature type="transmembrane region" description="Helical" evidence="2">
    <location>
        <begin position="263"/>
        <end position="281"/>
    </location>
</feature>
<gene>
    <name evidence="3" type="primary">AUGUSTUS-3.0.2_03709</name>
    <name evidence="3" type="ORF">TcasGA2_TC003709</name>
</gene>
<feature type="transmembrane region" description="Helical" evidence="2">
    <location>
        <begin position="111"/>
        <end position="130"/>
    </location>
</feature>
<dbReference type="HOGENOM" id="CLU_036909_0_1_1"/>
<feature type="transmembrane region" description="Helical" evidence="2">
    <location>
        <begin position="18"/>
        <end position="37"/>
    </location>
</feature>
<dbReference type="Gene3D" id="1.20.1250.20">
    <property type="entry name" value="MFS general substrate transporter like domains"/>
    <property type="match status" value="1"/>
</dbReference>
<keyword evidence="2" id="KW-1133">Transmembrane helix</keyword>
<dbReference type="SUPFAM" id="SSF103473">
    <property type="entry name" value="MFS general substrate transporter"/>
    <property type="match status" value="1"/>
</dbReference>
<dbReference type="KEGG" id="tca:660346"/>
<dbReference type="InParanoid" id="D6WDS5"/>
<organism evidence="3 4">
    <name type="scientific">Tribolium castaneum</name>
    <name type="common">Red flour beetle</name>
    <dbReference type="NCBI Taxonomy" id="7070"/>
    <lineage>
        <taxon>Eukaryota</taxon>
        <taxon>Metazoa</taxon>
        <taxon>Ecdysozoa</taxon>
        <taxon>Arthropoda</taxon>
        <taxon>Hexapoda</taxon>
        <taxon>Insecta</taxon>
        <taxon>Pterygota</taxon>
        <taxon>Neoptera</taxon>
        <taxon>Endopterygota</taxon>
        <taxon>Coleoptera</taxon>
        <taxon>Polyphaga</taxon>
        <taxon>Cucujiformia</taxon>
        <taxon>Tenebrionidae</taxon>
        <taxon>Tenebrionidae incertae sedis</taxon>
        <taxon>Tribolium</taxon>
    </lineage>
</organism>
<feature type="transmembrane region" description="Helical" evidence="2">
    <location>
        <begin position="384"/>
        <end position="405"/>
    </location>
</feature>
<comment type="similarity">
    <text evidence="1">Belongs to the reduced folate carrier (RFC) transporter (TC 2.A.48) family.</text>
</comment>
<dbReference type="GO" id="GO:0005886">
    <property type="term" value="C:plasma membrane"/>
    <property type="evidence" value="ECO:0000318"/>
    <property type="project" value="GO_Central"/>
</dbReference>
<dbReference type="EMBL" id="KQ971322">
    <property type="protein sequence ID" value="EFA00821.1"/>
    <property type="molecule type" value="Genomic_DNA"/>
</dbReference>
<protein>
    <submittedName>
        <fullName evidence="3">Folate-like transporter 2</fullName>
    </submittedName>
</protein>
<keyword evidence="2" id="KW-0472">Membrane</keyword>
<dbReference type="Pfam" id="PF01770">
    <property type="entry name" value="Folate_carrier"/>
    <property type="match status" value="2"/>
</dbReference>
<dbReference type="InterPro" id="IPR036259">
    <property type="entry name" value="MFS_trans_sf"/>
</dbReference>
<feature type="transmembrane region" description="Helical" evidence="2">
    <location>
        <begin position="344"/>
        <end position="364"/>
    </location>
</feature>
<feature type="transmembrane region" description="Helical" evidence="2">
    <location>
        <begin position="57"/>
        <end position="74"/>
    </location>
</feature>
<dbReference type="AlphaFoldDB" id="D6WDS5"/>
<dbReference type="PhylomeDB" id="D6WDS5"/>
<feature type="transmembrane region" description="Helical" evidence="2">
    <location>
        <begin position="81"/>
        <end position="99"/>
    </location>
</feature>
<dbReference type="Proteomes" id="UP000007266">
    <property type="component" value="Linkage group 3"/>
</dbReference>
<dbReference type="eggNOG" id="KOG3810">
    <property type="taxonomic scope" value="Eukaryota"/>
</dbReference>
<dbReference type="PANTHER" id="PTHR10686">
    <property type="entry name" value="FOLATE TRANSPORTER"/>
    <property type="match status" value="1"/>
</dbReference>
<evidence type="ECO:0000313" key="3">
    <source>
        <dbReference type="EMBL" id="EFA00821.1"/>
    </source>
</evidence>
<reference evidence="3 4" key="2">
    <citation type="journal article" date="2010" name="Nucleic Acids Res.">
        <title>BeetleBase in 2010: revisions to provide comprehensive genomic information for Tribolium castaneum.</title>
        <authorList>
            <person name="Kim H.S."/>
            <person name="Murphy T."/>
            <person name="Xia J."/>
            <person name="Caragea D."/>
            <person name="Park Y."/>
            <person name="Beeman R.W."/>
            <person name="Lorenzen M.D."/>
            <person name="Butcher S."/>
            <person name="Manak J.R."/>
            <person name="Brown S.J."/>
        </authorList>
    </citation>
    <scope>GENOME REANNOTATION</scope>
    <source>
        <strain evidence="3 4">Georgia GA2</strain>
    </source>
</reference>
<keyword evidence="2" id="KW-0812">Transmembrane</keyword>
<feature type="transmembrane region" description="Helical" evidence="2">
    <location>
        <begin position="311"/>
        <end position="332"/>
    </location>
</feature>
<reference evidence="3 4" key="1">
    <citation type="journal article" date="2008" name="Nature">
        <title>The genome of the model beetle and pest Tribolium castaneum.</title>
        <authorList>
            <consortium name="Tribolium Genome Sequencing Consortium"/>
            <person name="Richards S."/>
            <person name="Gibbs R.A."/>
            <person name="Weinstock G.M."/>
            <person name="Brown S.J."/>
            <person name="Denell R."/>
            <person name="Beeman R.W."/>
            <person name="Gibbs R."/>
            <person name="Beeman R.W."/>
            <person name="Brown S.J."/>
            <person name="Bucher G."/>
            <person name="Friedrich M."/>
            <person name="Grimmelikhuijzen C.J."/>
            <person name="Klingler M."/>
            <person name="Lorenzen M."/>
            <person name="Richards S."/>
            <person name="Roth S."/>
            <person name="Schroder R."/>
            <person name="Tautz D."/>
            <person name="Zdobnov E.M."/>
            <person name="Muzny D."/>
            <person name="Gibbs R.A."/>
            <person name="Weinstock G.M."/>
            <person name="Attaway T."/>
            <person name="Bell S."/>
            <person name="Buhay C.J."/>
            <person name="Chandrabose M.N."/>
            <person name="Chavez D."/>
            <person name="Clerk-Blankenburg K.P."/>
            <person name="Cree A."/>
            <person name="Dao M."/>
            <person name="Davis C."/>
            <person name="Chacko J."/>
            <person name="Dinh H."/>
            <person name="Dugan-Rocha S."/>
            <person name="Fowler G."/>
            <person name="Garner T.T."/>
            <person name="Garnes J."/>
            <person name="Gnirke A."/>
            <person name="Hawes A."/>
            <person name="Hernandez J."/>
            <person name="Hines S."/>
            <person name="Holder M."/>
            <person name="Hume J."/>
            <person name="Jhangiani S.N."/>
            <person name="Joshi V."/>
            <person name="Khan Z.M."/>
            <person name="Jackson L."/>
            <person name="Kovar C."/>
            <person name="Kowis A."/>
            <person name="Lee S."/>
            <person name="Lewis L.R."/>
            <person name="Margolis J."/>
            <person name="Morgan M."/>
            <person name="Nazareth L.V."/>
            <person name="Nguyen N."/>
            <person name="Okwuonu G."/>
            <person name="Parker D."/>
            <person name="Richards S."/>
            <person name="Ruiz S.J."/>
            <person name="Santibanez J."/>
            <person name="Savard J."/>
            <person name="Scherer S.E."/>
            <person name="Schneider B."/>
            <person name="Sodergren E."/>
            <person name="Tautz D."/>
            <person name="Vattahil S."/>
            <person name="Villasana D."/>
            <person name="White C.S."/>
            <person name="Wright R."/>
            <person name="Park Y."/>
            <person name="Beeman R.W."/>
            <person name="Lord J."/>
            <person name="Oppert B."/>
            <person name="Lorenzen M."/>
            <person name="Brown S."/>
            <person name="Wang L."/>
            <person name="Savard J."/>
            <person name="Tautz D."/>
            <person name="Richards S."/>
            <person name="Weinstock G."/>
            <person name="Gibbs R.A."/>
            <person name="Liu Y."/>
            <person name="Worley K."/>
            <person name="Weinstock G."/>
            <person name="Elsik C.G."/>
            <person name="Reese J.T."/>
            <person name="Elhaik E."/>
            <person name="Landan G."/>
            <person name="Graur D."/>
            <person name="Arensburger P."/>
            <person name="Atkinson P."/>
            <person name="Beeman R.W."/>
            <person name="Beidler J."/>
            <person name="Brown S.J."/>
            <person name="Demuth J.P."/>
            <person name="Drury D.W."/>
            <person name="Du Y.Z."/>
            <person name="Fujiwara H."/>
            <person name="Lorenzen M."/>
            <person name="Maselli V."/>
            <person name="Osanai M."/>
            <person name="Park Y."/>
            <person name="Robertson H.M."/>
            <person name="Tu Z."/>
            <person name="Wang J.J."/>
            <person name="Wang S."/>
            <person name="Richards S."/>
            <person name="Song H."/>
            <person name="Zhang L."/>
            <person name="Sodergren E."/>
            <person name="Werner D."/>
            <person name="Stanke M."/>
            <person name="Morgenstern B."/>
            <person name="Solovyev V."/>
            <person name="Kosarev P."/>
            <person name="Brown G."/>
            <person name="Chen H.C."/>
            <person name="Ermolaeva O."/>
            <person name="Hlavina W."/>
            <person name="Kapustin Y."/>
            <person name="Kiryutin B."/>
            <person name="Kitts P."/>
            <person name="Maglott D."/>
            <person name="Pruitt K."/>
            <person name="Sapojnikov V."/>
            <person name="Souvorov A."/>
            <person name="Mackey A.J."/>
            <person name="Waterhouse R.M."/>
            <person name="Wyder S."/>
            <person name="Zdobnov E.M."/>
            <person name="Zdobnov E.M."/>
            <person name="Wyder S."/>
            <person name="Kriventseva E.V."/>
            <person name="Kadowaki T."/>
            <person name="Bork P."/>
            <person name="Aranda M."/>
            <person name="Bao R."/>
            <person name="Beermann A."/>
            <person name="Berns N."/>
            <person name="Bolognesi R."/>
            <person name="Bonneton F."/>
            <person name="Bopp D."/>
            <person name="Brown S.J."/>
            <person name="Bucher G."/>
            <person name="Butts T."/>
            <person name="Chaumot A."/>
            <person name="Denell R.E."/>
            <person name="Ferrier D.E."/>
            <person name="Friedrich M."/>
            <person name="Gordon C.M."/>
            <person name="Jindra M."/>
            <person name="Klingler M."/>
            <person name="Lan Q."/>
            <person name="Lattorff H.M."/>
            <person name="Laudet V."/>
            <person name="von Levetsow C."/>
            <person name="Liu Z."/>
            <person name="Lutz R."/>
            <person name="Lynch J.A."/>
            <person name="da Fonseca R.N."/>
            <person name="Posnien N."/>
            <person name="Reuter R."/>
            <person name="Roth S."/>
            <person name="Savard J."/>
            <person name="Schinko J.B."/>
            <person name="Schmitt C."/>
            <person name="Schoppmeier M."/>
            <person name="Schroder R."/>
            <person name="Shippy T.D."/>
            <person name="Simonnet F."/>
            <person name="Marques-Souza H."/>
            <person name="Tautz D."/>
            <person name="Tomoyasu Y."/>
            <person name="Trauner J."/>
            <person name="Van der Zee M."/>
            <person name="Vervoort M."/>
            <person name="Wittkopp N."/>
            <person name="Wimmer E.A."/>
            <person name="Yang X."/>
            <person name="Jones A.K."/>
            <person name="Sattelle D.B."/>
            <person name="Ebert P.R."/>
            <person name="Nelson D."/>
            <person name="Scott J.G."/>
            <person name="Beeman R.W."/>
            <person name="Muthukrishnan S."/>
            <person name="Kramer K.J."/>
            <person name="Arakane Y."/>
            <person name="Beeman R.W."/>
            <person name="Zhu Q."/>
            <person name="Hogenkamp D."/>
            <person name="Dixit R."/>
            <person name="Oppert B."/>
            <person name="Jiang H."/>
            <person name="Zou Z."/>
            <person name="Marshall J."/>
            <person name="Elpidina E."/>
            <person name="Vinokurov K."/>
            <person name="Oppert C."/>
            <person name="Zou Z."/>
            <person name="Evans J."/>
            <person name="Lu Z."/>
            <person name="Zhao P."/>
            <person name="Sumathipala N."/>
            <person name="Altincicek B."/>
            <person name="Vilcinskas A."/>
            <person name="Williams M."/>
            <person name="Hultmark D."/>
            <person name="Hetru C."/>
            <person name="Jiang H."/>
            <person name="Grimmelikhuijzen C.J."/>
            <person name="Hauser F."/>
            <person name="Cazzamali G."/>
            <person name="Williamson M."/>
            <person name="Park Y."/>
            <person name="Li B."/>
            <person name="Tanaka Y."/>
            <person name="Predel R."/>
            <person name="Neupert S."/>
            <person name="Schachtner J."/>
            <person name="Verleyen P."/>
            <person name="Raible F."/>
            <person name="Bork P."/>
            <person name="Friedrich M."/>
            <person name="Walden K.K."/>
            <person name="Robertson H.M."/>
            <person name="Angeli S."/>
            <person name="Foret S."/>
            <person name="Bucher G."/>
            <person name="Schuetz S."/>
            <person name="Maleszka R."/>
            <person name="Wimmer E.A."/>
            <person name="Beeman R.W."/>
            <person name="Lorenzen M."/>
            <person name="Tomoyasu Y."/>
            <person name="Miller S.C."/>
            <person name="Grossmann D."/>
            <person name="Bucher G."/>
        </authorList>
    </citation>
    <scope>NUCLEOTIDE SEQUENCE [LARGE SCALE GENOMIC DNA]</scope>
    <source>
        <strain evidence="3 4">Georgia GA2</strain>
    </source>
</reference>
<dbReference type="OrthoDB" id="18814at2759"/>
<evidence type="ECO:0000256" key="2">
    <source>
        <dbReference type="SAM" id="Phobius"/>
    </source>
</evidence>
<accession>D6WDS5</accession>
<feature type="transmembrane region" description="Helical" evidence="2">
    <location>
        <begin position="174"/>
        <end position="195"/>
    </location>
</feature>
<evidence type="ECO:0000313" key="4">
    <source>
        <dbReference type="Proteomes" id="UP000007266"/>
    </source>
</evidence>